<gene>
    <name evidence="1" type="ORF">UFOPK1946_01031</name>
</gene>
<sequence>MLGKNMFFIIDGKLSKDYCGLASQPGNTGLSTPGSDNCWYPEFGFISSERKLNTSSSTIAHELIHNLGVGHPCKNPSDLMYGTGCDLDKESGEKVIDEDSSLYVGASKAGANILDLKVWKDGSGKKYIPLSDVCYVGEPCMVSNGTWTNVGGELIIQERIAGKWINLQKFKSKRNAANKIVFNAAITPKEKGVRTYREYIAPTKKFTAYTGRPFTRNVVY</sequence>
<dbReference type="SUPFAM" id="SSF55486">
    <property type="entry name" value="Metalloproteases ('zincins'), catalytic domain"/>
    <property type="match status" value="1"/>
</dbReference>
<evidence type="ECO:0000313" key="1">
    <source>
        <dbReference type="EMBL" id="CAB4629328.1"/>
    </source>
</evidence>
<organism evidence="1">
    <name type="scientific">freshwater metagenome</name>
    <dbReference type="NCBI Taxonomy" id="449393"/>
    <lineage>
        <taxon>unclassified sequences</taxon>
        <taxon>metagenomes</taxon>
        <taxon>ecological metagenomes</taxon>
    </lineage>
</organism>
<name>A0A6J6IXW7_9ZZZZ</name>
<proteinExistence type="predicted"/>
<accession>A0A6J6IXW7</accession>
<dbReference type="AlphaFoldDB" id="A0A6J6IXW7"/>
<dbReference type="EMBL" id="CAEZVG010000074">
    <property type="protein sequence ID" value="CAB4629328.1"/>
    <property type="molecule type" value="Genomic_DNA"/>
</dbReference>
<reference evidence="1" key="1">
    <citation type="submission" date="2020-05" db="EMBL/GenBank/DDBJ databases">
        <authorList>
            <person name="Chiriac C."/>
            <person name="Salcher M."/>
            <person name="Ghai R."/>
            <person name="Kavagutti S V."/>
        </authorList>
    </citation>
    <scope>NUCLEOTIDE SEQUENCE</scope>
</reference>
<protein>
    <submittedName>
        <fullName evidence="1">Unannotated protein</fullName>
    </submittedName>
</protein>